<dbReference type="AlphaFoldDB" id="A0AA40RRN6"/>
<organism evidence="2 3">
    <name type="scientific">Stutzerimonas stutzeri</name>
    <name type="common">Pseudomonas stutzeri</name>
    <dbReference type="NCBI Taxonomy" id="316"/>
    <lineage>
        <taxon>Bacteria</taxon>
        <taxon>Pseudomonadati</taxon>
        <taxon>Pseudomonadota</taxon>
        <taxon>Gammaproteobacteria</taxon>
        <taxon>Pseudomonadales</taxon>
        <taxon>Pseudomonadaceae</taxon>
        <taxon>Stutzerimonas</taxon>
    </lineage>
</organism>
<gene>
    <name evidence="2" type="ORF">G7024_10110</name>
</gene>
<evidence type="ECO:0000259" key="1">
    <source>
        <dbReference type="Pfam" id="PF13392"/>
    </source>
</evidence>
<dbReference type="SUPFAM" id="SSF54060">
    <property type="entry name" value="His-Me finger endonucleases"/>
    <property type="match status" value="1"/>
</dbReference>
<dbReference type="Gene3D" id="3.90.75.20">
    <property type="match status" value="1"/>
</dbReference>
<evidence type="ECO:0000313" key="3">
    <source>
        <dbReference type="Proteomes" id="UP001138621"/>
    </source>
</evidence>
<dbReference type="Pfam" id="PF13392">
    <property type="entry name" value="HNH_3"/>
    <property type="match status" value="1"/>
</dbReference>
<protein>
    <recommendedName>
        <fullName evidence="1">HNH nuclease domain-containing protein</fullName>
    </recommendedName>
</protein>
<dbReference type="EMBL" id="JAAMRD010000007">
    <property type="protein sequence ID" value="MBA1304761.1"/>
    <property type="molecule type" value="Genomic_DNA"/>
</dbReference>
<comment type="caution">
    <text evidence="2">The sequence shown here is derived from an EMBL/GenBank/DDBJ whole genome shotgun (WGS) entry which is preliminary data.</text>
</comment>
<reference evidence="2" key="1">
    <citation type="submission" date="2020-02" db="EMBL/GenBank/DDBJ databases">
        <title>Synteny-based analysis reveals conserved mechanism for high triclosan tolerance in Pseudomonas, as well as instances of horizontal transfer.</title>
        <authorList>
            <person name="Mcfarland A.G."/>
            <person name="Bertucci H.K."/>
            <person name="Litmann E."/>
            <person name="Shen J."/>
            <person name="Huttenhower C."/>
            <person name="Hartmann E.M."/>
        </authorList>
    </citation>
    <scope>NUCLEOTIDE SEQUENCE</scope>
    <source>
        <strain evidence="2">109A1</strain>
    </source>
</reference>
<name>A0AA40RRN6_STUST</name>
<evidence type="ECO:0000313" key="2">
    <source>
        <dbReference type="EMBL" id="MBA1304761.1"/>
    </source>
</evidence>
<proteinExistence type="predicted"/>
<feature type="domain" description="HNH nuclease" evidence="1">
    <location>
        <begin position="67"/>
        <end position="111"/>
    </location>
</feature>
<dbReference type="Proteomes" id="UP001138621">
    <property type="component" value="Unassembled WGS sequence"/>
</dbReference>
<dbReference type="InterPro" id="IPR003615">
    <property type="entry name" value="HNH_nuc"/>
</dbReference>
<accession>A0AA40RRN6</accession>
<sequence length="179" mass="19769">MKTIKPLPALVELQRCFKVNPECPSGLERIGAPSPVPGGRARVGKLGPTGGIGSDGYWRVTFKGSSYRIHRIIWALTHDRDPLELVVDHRDGDPLNNHPDNLRACTEAENLQNKRSPGRRDPGVSVGLPKGVKRKGDAYVFSIMVRGEVHVAELANLTAVHSYARKVRDELHGEFARHD</sequence>
<dbReference type="InterPro" id="IPR044925">
    <property type="entry name" value="His-Me_finger_sf"/>
</dbReference>
<dbReference type="RefSeq" id="WP_181120672.1">
    <property type="nucleotide sequence ID" value="NZ_JAAMRD010000007.1"/>
</dbReference>